<organism evidence="12">
    <name type="scientific">Vibrio coralliilyticus</name>
    <dbReference type="NCBI Taxonomy" id="190893"/>
    <lineage>
        <taxon>Bacteria</taxon>
        <taxon>Pseudomonadati</taxon>
        <taxon>Pseudomonadota</taxon>
        <taxon>Gammaproteobacteria</taxon>
        <taxon>Vibrionales</taxon>
        <taxon>Vibrionaceae</taxon>
        <taxon>Vibrio</taxon>
    </lineage>
</organism>
<protein>
    <recommendedName>
        <fullName evidence="3">histidine kinase</fullName>
        <ecNumber evidence="3">2.7.13.3</ecNumber>
    </recommendedName>
</protein>
<keyword evidence="7" id="KW-0547">Nucleotide-binding</keyword>
<evidence type="ECO:0000256" key="6">
    <source>
        <dbReference type="ARBA" id="ARBA00022679"/>
    </source>
</evidence>
<keyword evidence="6" id="KW-0808">Transferase</keyword>
<dbReference type="Pfam" id="PF02518">
    <property type="entry name" value="HATPase_c"/>
    <property type="match status" value="1"/>
</dbReference>
<name>A0A837G5S4_9VIBR</name>
<comment type="catalytic activity">
    <reaction evidence="1">
        <text>ATP + protein L-histidine = ADP + protein N-phospho-L-histidine.</text>
        <dbReference type="EC" id="2.7.13.3"/>
    </reaction>
</comment>
<keyword evidence="11" id="KW-0472">Membrane</keyword>
<evidence type="ECO:0000256" key="5">
    <source>
        <dbReference type="ARBA" id="ARBA00022553"/>
    </source>
</evidence>
<dbReference type="PROSITE" id="PS50109">
    <property type="entry name" value="HIS_KIN"/>
    <property type="match status" value="1"/>
</dbReference>
<keyword evidence="10" id="KW-0902">Two-component regulatory system</keyword>
<keyword evidence="9" id="KW-0067">ATP-binding</keyword>
<dbReference type="EMBL" id="JXXR01000016">
    <property type="protein sequence ID" value="KJY71272.1"/>
    <property type="molecule type" value="Genomic_DNA"/>
</dbReference>
<sequence>MSSSHNIEQALAKARNTLLMRFMAILLLCLILVEIVVGVMFFFDLYRTEKKILNSMATEYQRILTYDSADQLIHVMTANPHRLIENNIAAFSISKEPAASPNFVAGDNNLPADIKLNDYVTDDKSWFTAFIINPYMSLKIEGEKLDFWLVLDNQPRYAIAYKQWLMTLYALVVLVAITTLFTHRIIRSAMSPLVTLGDSLDKLSQGKLEMTDKPAATPQGLSVISASVHDAIARLHHVTTTLNTTVDAIAHDIRTPLSRITLSSQSALLDSKDTQQMEHALSDCAEYAMQASNMLTALMKLNDELTGKRQQQSTSTNISEVLKTVVSWYEDVADDKQIQLQAMADDNLIIQSDPEKLTQALVNLVDNAIKYTETGGKVSLKANKTSDHHVQILVSDTGIGIDKQYQDLIFERLYRVDASRSNIEGYGLGLSLAAAMVDNLGGNIQLVSEPNQGSTFTITLETAAANKHLG</sequence>
<evidence type="ECO:0000256" key="8">
    <source>
        <dbReference type="ARBA" id="ARBA00022777"/>
    </source>
</evidence>
<dbReference type="GO" id="GO:0005524">
    <property type="term" value="F:ATP binding"/>
    <property type="evidence" value="ECO:0007669"/>
    <property type="project" value="UniProtKB-KW"/>
</dbReference>
<dbReference type="FunFam" id="3.30.565.10:FF:000023">
    <property type="entry name" value="PAS domain-containing sensor histidine kinase"/>
    <property type="match status" value="1"/>
</dbReference>
<dbReference type="InterPro" id="IPR004358">
    <property type="entry name" value="Sig_transdc_His_kin-like_C"/>
</dbReference>
<dbReference type="GO" id="GO:0005886">
    <property type="term" value="C:plasma membrane"/>
    <property type="evidence" value="ECO:0007669"/>
    <property type="project" value="UniProtKB-SubCell"/>
</dbReference>
<keyword evidence="4" id="KW-1003">Cell membrane</keyword>
<dbReference type="InterPro" id="IPR036097">
    <property type="entry name" value="HisK_dim/P_sf"/>
</dbReference>
<evidence type="ECO:0000256" key="7">
    <source>
        <dbReference type="ARBA" id="ARBA00022741"/>
    </source>
</evidence>
<dbReference type="GO" id="GO:0004721">
    <property type="term" value="F:phosphoprotein phosphatase activity"/>
    <property type="evidence" value="ECO:0007669"/>
    <property type="project" value="TreeGrafter"/>
</dbReference>
<evidence type="ECO:0000256" key="10">
    <source>
        <dbReference type="ARBA" id="ARBA00023012"/>
    </source>
</evidence>
<dbReference type="AlphaFoldDB" id="A0A837G5S4"/>
<dbReference type="PANTHER" id="PTHR45453:SF1">
    <property type="entry name" value="PHOSPHATE REGULON SENSOR PROTEIN PHOR"/>
    <property type="match status" value="1"/>
</dbReference>
<dbReference type="InterPro" id="IPR036890">
    <property type="entry name" value="HATPase_C_sf"/>
</dbReference>
<dbReference type="PRINTS" id="PR00344">
    <property type="entry name" value="BCTRLSENSOR"/>
</dbReference>
<comment type="subcellular location">
    <subcellularLocation>
        <location evidence="2">Cell membrane</location>
    </subcellularLocation>
</comment>
<dbReference type="InterPro" id="IPR005467">
    <property type="entry name" value="His_kinase_dom"/>
</dbReference>
<dbReference type="EC" id="2.7.13.3" evidence="3"/>
<dbReference type="SUPFAM" id="SSF47384">
    <property type="entry name" value="Homodimeric domain of signal transducing histidine kinase"/>
    <property type="match status" value="1"/>
</dbReference>
<evidence type="ECO:0000256" key="9">
    <source>
        <dbReference type="ARBA" id="ARBA00022840"/>
    </source>
</evidence>
<evidence type="ECO:0000256" key="3">
    <source>
        <dbReference type="ARBA" id="ARBA00012438"/>
    </source>
</evidence>
<dbReference type="Gene3D" id="1.10.287.130">
    <property type="match status" value="1"/>
</dbReference>
<evidence type="ECO:0000256" key="4">
    <source>
        <dbReference type="ARBA" id="ARBA00022475"/>
    </source>
</evidence>
<dbReference type="GO" id="GO:0000155">
    <property type="term" value="F:phosphorelay sensor kinase activity"/>
    <property type="evidence" value="ECO:0007669"/>
    <property type="project" value="InterPro"/>
</dbReference>
<evidence type="ECO:0000313" key="12">
    <source>
        <dbReference type="EMBL" id="KJY71272.1"/>
    </source>
</evidence>
<dbReference type="PANTHER" id="PTHR45453">
    <property type="entry name" value="PHOSPHATE REGULON SENSOR PROTEIN PHOR"/>
    <property type="match status" value="1"/>
</dbReference>
<dbReference type="InterPro" id="IPR003594">
    <property type="entry name" value="HATPase_dom"/>
</dbReference>
<dbReference type="SMART" id="SM00387">
    <property type="entry name" value="HATPase_c"/>
    <property type="match status" value="1"/>
</dbReference>
<keyword evidence="5" id="KW-0597">Phosphoprotein</keyword>
<comment type="caution">
    <text evidence="12">The sequence shown here is derived from an EMBL/GenBank/DDBJ whole genome shotgun (WGS) entry which is preliminary data.</text>
</comment>
<gene>
    <name evidence="12" type="ORF">TW71_14760</name>
</gene>
<dbReference type="CDD" id="cd00082">
    <property type="entry name" value="HisKA"/>
    <property type="match status" value="1"/>
</dbReference>
<dbReference type="GO" id="GO:0016036">
    <property type="term" value="P:cellular response to phosphate starvation"/>
    <property type="evidence" value="ECO:0007669"/>
    <property type="project" value="TreeGrafter"/>
</dbReference>
<evidence type="ECO:0000256" key="11">
    <source>
        <dbReference type="ARBA" id="ARBA00023136"/>
    </source>
</evidence>
<evidence type="ECO:0000256" key="2">
    <source>
        <dbReference type="ARBA" id="ARBA00004236"/>
    </source>
</evidence>
<accession>A0A837G5S4</accession>
<dbReference type="SUPFAM" id="SSF55874">
    <property type="entry name" value="ATPase domain of HSP90 chaperone/DNA topoisomerase II/histidine kinase"/>
    <property type="match status" value="1"/>
</dbReference>
<evidence type="ECO:0000256" key="1">
    <source>
        <dbReference type="ARBA" id="ARBA00000085"/>
    </source>
</evidence>
<proteinExistence type="predicted"/>
<reference evidence="12" key="1">
    <citation type="journal article" date="2015" name="BMC Genomics">
        <title>Genome mining reveals unlocked bioactive potential of marine Gram-negative bacteria.</title>
        <authorList>
            <person name="Machado H."/>
            <person name="Sonnenschein E.C."/>
            <person name="Melchiorsen J."/>
            <person name="Gram L."/>
        </authorList>
    </citation>
    <scope>NUCLEOTIDE SEQUENCE</scope>
    <source>
        <strain evidence="12">S2052</strain>
    </source>
</reference>
<dbReference type="InterPro" id="IPR003661">
    <property type="entry name" value="HisK_dim/P_dom"/>
</dbReference>
<keyword evidence="8 12" id="KW-0418">Kinase</keyword>
<dbReference type="Gene3D" id="3.30.565.10">
    <property type="entry name" value="Histidine kinase-like ATPase, C-terminal domain"/>
    <property type="match status" value="1"/>
</dbReference>
<dbReference type="InterPro" id="IPR050351">
    <property type="entry name" value="BphY/WalK/GraS-like"/>
</dbReference>
<dbReference type="RefSeq" id="WP_045986387.1">
    <property type="nucleotide sequence ID" value="NZ_CP063052.1"/>
</dbReference>